<dbReference type="RefSeq" id="WP_222684254.1">
    <property type="nucleotide sequence ID" value="NZ_JABUBT010000011.1"/>
</dbReference>
<keyword evidence="1" id="KW-0732">Signal</keyword>
<comment type="caution">
    <text evidence="2">The sequence shown here is derived from an EMBL/GenBank/DDBJ whole genome shotgun (WGS) entry which is preliminary data.</text>
</comment>
<organism evidence="2 3">
    <name type="scientific">Rhodococcoides corynebacterioides</name>
    <dbReference type="NCBI Taxonomy" id="53972"/>
    <lineage>
        <taxon>Bacteria</taxon>
        <taxon>Bacillati</taxon>
        <taxon>Actinomycetota</taxon>
        <taxon>Actinomycetes</taxon>
        <taxon>Mycobacteriales</taxon>
        <taxon>Nocardiaceae</taxon>
        <taxon>Rhodococcoides</taxon>
    </lineage>
</organism>
<protein>
    <recommendedName>
        <fullName evidence="4">Secreted protein</fullName>
    </recommendedName>
</protein>
<name>A0ABS7P3H9_9NOCA</name>
<keyword evidence="3" id="KW-1185">Reference proteome</keyword>
<dbReference type="Proteomes" id="UP000825228">
    <property type="component" value="Unassembled WGS sequence"/>
</dbReference>
<sequence length="126" mass="13689">MSLFALKRAVGTVLATLAMVAAGLTVIAPAASAGPVHNGGVIEYYQYCYDRTPAQQMTSPRGASPKHYYKTAVDRKNGVDCKYLYAAGNIKPTEKTIYHSYSQVCKNIGFKSGKWYRTPTGLAACR</sequence>
<evidence type="ECO:0000256" key="1">
    <source>
        <dbReference type="SAM" id="SignalP"/>
    </source>
</evidence>
<accession>A0ABS7P3H9</accession>
<evidence type="ECO:0000313" key="3">
    <source>
        <dbReference type="Proteomes" id="UP000825228"/>
    </source>
</evidence>
<feature type="chain" id="PRO_5046544895" description="Secreted protein" evidence="1">
    <location>
        <begin position="34"/>
        <end position="126"/>
    </location>
</feature>
<evidence type="ECO:0008006" key="4">
    <source>
        <dbReference type="Google" id="ProtNLM"/>
    </source>
</evidence>
<gene>
    <name evidence="2" type="ORF">HQ603_09240</name>
</gene>
<proteinExistence type="predicted"/>
<evidence type="ECO:0000313" key="2">
    <source>
        <dbReference type="EMBL" id="MBY6366938.1"/>
    </source>
</evidence>
<dbReference type="EMBL" id="JABUBU010000005">
    <property type="protein sequence ID" value="MBY6366938.1"/>
    <property type="molecule type" value="Genomic_DNA"/>
</dbReference>
<reference evidence="2 3" key="1">
    <citation type="submission" date="2020-06" db="EMBL/GenBank/DDBJ databases">
        <title>Taxonomy, biology and ecology of Rhodococcus bacteria occurring in California pistachio and other woody hosts as revealed by genome sequence analyses.</title>
        <authorList>
            <person name="Gai Y."/>
            <person name="Riely B."/>
        </authorList>
    </citation>
    <scope>NUCLEOTIDE SEQUENCE [LARGE SCALE GENOMIC DNA]</scope>
    <source>
        <strain evidence="2 3">BP-281</strain>
    </source>
</reference>
<feature type="signal peptide" evidence="1">
    <location>
        <begin position="1"/>
        <end position="33"/>
    </location>
</feature>